<feature type="domain" description="C2H2-type" evidence="11">
    <location>
        <begin position="109"/>
        <end position="136"/>
    </location>
</feature>
<evidence type="ECO:0000256" key="10">
    <source>
        <dbReference type="SAM" id="MobiDB-lite"/>
    </source>
</evidence>
<keyword evidence="2" id="KW-0678">Repressor</keyword>
<dbReference type="InterPro" id="IPR050806">
    <property type="entry name" value="pacC/RIM101"/>
</dbReference>
<dbReference type="GO" id="GO:0005634">
    <property type="term" value="C:nucleus"/>
    <property type="evidence" value="ECO:0007669"/>
    <property type="project" value="UniProtKB-SubCell"/>
</dbReference>
<dbReference type="Gene3D" id="3.30.160.60">
    <property type="entry name" value="Classic Zinc Finger"/>
    <property type="match status" value="2"/>
</dbReference>
<keyword evidence="13" id="KW-1185">Reference proteome</keyword>
<proteinExistence type="inferred from homology"/>
<dbReference type="FunFam" id="3.30.160.60:FF:002343">
    <property type="entry name" value="Zinc finger protein 33A"/>
    <property type="match status" value="1"/>
</dbReference>
<dbReference type="PANTHER" id="PTHR47257:SF1">
    <property type="entry name" value="PH-RESPONSE TRANSCRIPTION FACTOR PACC_RIM101"/>
    <property type="match status" value="1"/>
</dbReference>
<evidence type="ECO:0000256" key="3">
    <source>
        <dbReference type="ARBA" id="ARBA00022723"/>
    </source>
</evidence>
<dbReference type="OrthoDB" id="6155966at2759"/>
<comment type="subcellular location">
    <subcellularLocation>
        <location evidence="1">Nucleus</location>
    </subcellularLocation>
</comment>
<keyword evidence="3" id="KW-0479">Metal-binding</keyword>
<evidence type="ECO:0000256" key="7">
    <source>
        <dbReference type="ARBA" id="ARBA00023242"/>
    </source>
</evidence>
<feature type="domain" description="C2H2-type" evidence="11">
    <location>
        <begin position="79"/>
        <end position="108"/>
    </location>
</feature>
<dbReference type="EMBL" id="MU006077">
    <property type="protein sequence ID" value="KAF2857056.1"/>
    <property type="molecule type" value="Genomic_DNA"/>
</dbReference>
<reference evidence="12" key="1">
    <citation type="journal article" date="2020" name="Stud. Mycol.">
        <title>101 Dothideomycetes genomes: a test case for predicting lifestyles and emergence of pathogens.</title>
        <authorList>
            <person name="Haridas S."/>
            <person name="Albert R."/>
            <person name="Binder M."/>
            <person name="Bloem J."/>
            <person name="Labutti K."/>
            <person name="Salamov A."/>
            <person name="Andreopoulos B."/>
            <person name="Baker S."/>
            <person name="Barry K."/>
            <person name="Bills G."/>
            <person name="Bluhm B."/>
            <person name="Cannon C."/>
            <person name="Castanera R."/>
            <person name="Culley D."/>
            <person name="Daum C."/>
            <person name="Ezra D."/>
            <person name="Gonzalez J."/>
            <person name="Henrissat B."/>
            <person name="Kuo A."/>
            <person name="Liang C."/>
            <person name="Lipzen A."/>
            <person name="Lutzoni F."/>
            <person name="Magnuson J."/>
            <person name="Mondo S."/>
            <person name="Nolan M."/>
            <person name="Ohm R."/>
            <person name="Pangilinan J."/>
            <person name="Park H.-J."/>
            <person name="Ramirez L."/>
            <person name="Alfaro M."/>
            <person name="Sun H."/>
            <person name="Tritt A."/>
            <person name="Yoshinaga Y."/>
            <person name="Zwiers L.-H."/>
            <person name="Turgeon B."/>
            <person name="Goodwin S."/>
            <person name="Spatafora J."/>
            <person name="Crous P."/>
            <person name="Grigoriev I."/>
        </authorList>
    </citation>
    <scope>NUCLEOTIDE SEQUENCE</scope>
    <source>
        <strain evidence="12">CBS 480.64</strain>
    </source>
</reference>
<name>A0A6A7BNQ3_9PEZI</name>
<dbReference type="AlphaFoldDB" id="A0A6A7BNQ3"/>
<keyword evidence="5 9" id="KW-0863">Zinc-finger</keyword>
<protein>
    <recommendedName>
        <fullName evidence="11">C2H2-type domain-containing protein</fullName>
    </recommendedName>
</protein>
<comment type="similarity">
    <text evidence="8">Belongs to the pacC/RIM101 family.</text>
</comment>
<dbReference type="SUPFAM" id="SSF57667">
    <property type="entry name" value="beta-beta-alpha zinc fingers"/>
    <property type="match status" value="2"/>
</dbReference>
<evidence type="ECO:0000256" key="2">
    <source>
        <dbReference type="ARBA" id="ARBA00022491"/>
    </source>
</evidence>
<evidence type="ECO:0000256" key="1">
    <source>
        <dbReference type="ARBA" id="ARBA00004123"/>
    </source>
</evidence>
<dbReference type="GO" id="GO:0008270">
    <property type="term" value="F:zinc ion binding"/>
    <property type="evidence" value="ECO:0007669"/>
    <property type="project" value="UniProtKB-KW"/>
</dbReference>
<keyword evidence="6" id="KW-0862">Zinc</keyword>
<evidence type="ECO:0000256" key="5">
    <source>
        <dbReference type="ARBA" id="ARBA00022771"/>
    </source>
</evidence>
<keyword evidence="4" id="KW-0677">Repeat</keyword>
<evidence type="ECO:0000256" key="6">
    <source>
        <dbReference type="ARBA" id="ARBA00022833"/>
    </source>
</evidence>
<evidence type="ECO:0000256" key="4">
    <source>
        <dbReference type="ARBA" id="ARBA00022737"/>
    </source>
</evidence>
<feature type="region of interest" description="Disordered" evidence="10">
    <location>
        <begin position="134"/>
        <end position="154"/>
    </location>
</feature>
<dbReference type="InterPro" id="IPR013087">
    <property type="entry name" value="Znf_C2H2_type"/>
</dbReference>
<evidence type="ECO:0000313" key="12">
    <source>
        <dbReference type="EMBL" id="KAF2857056.1"/>
    </source>
</evidence>
<dbReference type="PROSITE" id="PS50157">
    <property type="entry name" value="ZINC_FINGER_C2H2_2"/>
    <property type="match status" value="2"/>
</dbReference>
<accession>A0A6A7BNQ3</accession>
<dbReference type="PROSITE" id="PS00028">
    <property type="entry name" value="ZINC_FINGER_C2H2_1"/>
    <property type="match status" value="2"/>
</dbReference>
<evidence type="ECO:0000256" key="9">
    <source>
        <dbReference type="PROSITE-ProRule" id="PRU00042"/>
    </source>
</evidence>
<gene>
    <name evidence="12" type="ORF">K470DRAFT_239030</name>
</gene>
<dbReference type="SMART" id="SM00355">
    <property type="entry name" value="ZnF_C2H2"/>
    <property type="match status" value="3"/>
</dbReference>
<sequence>MQSLSEVVDTVAAQLDQQGQQAQQVQVNHTTHFPLPFITDDDLVCLWNACGKRCDTADALFHHVSEDHIGRKKNNNLCLNCYWGNCDVSATKRDHLTSHVRVHLPLRPHRCEECGKTFKRRNDLHIHSGVHLKDSQDSTASCDGNAPSDRKSIW</sequence>
<dbReference type="Proteomes" id="UP000799421">
    <property type="component" value="Unassembled WGS sequence"/>
</dbReference>
<keyword evidence="7" id="KW-0539">Nucleus</keyword>
<dbReference type="Pfam" id="PF00096">
    <property type="entry name" value="zf-C2H2"/>
    <property type="match status" value="1"/>
</dbReference>
<organism evidence="12 13">
    <name type="scientific">Piedraia hortae CBS 480.64</name>
    <dbReference type="NCBI Taxonomy" id="1314780"/>
    <lineage>
        <taxon>Eukaryota</taxon>
        <taxon>Fungi</taxon>
        <taxon>Dikarya</taxon>
        <taxon>Ascomycota</taxon>
        <taxon>Pezizomycotina</taxon>
        <taxon>Dothideomycetes</taxon>
        <taxon>Dothideomycetidae</taxon>
        <taxon>Capnodiales</taxon>
        <taxon>Piedraiaceae</taxon>
        <taxon>Piedraia</taxon>
    </lineage>
</organism>
<evidence type="ECO:0000259" key="11">
    <source>
        <dbReference type="PROSITE" id="PS50157"/>
    </source>
</evidence>
<dbReference type="PANTHER" id="PTHR47257">
    <property type="entry name" value="PH-RESPONSE TRANSCRIPTION FACTOR PACC/RIM101"/>
    <property type="match status" value="1"/>
</dbReference>
<evidence type="ECO:0000313" key="13">
    <source>
        <dbReference type="Proteomes" id="UP000799421"/>
    </source>
</evidence>
<dbReference type="InterPro" id="IPR036236">
    <property type="entry name" value="Znf_C2H2_sf"/>
</dbReference>
<evidence type="ECO:0000256" key="8">
    <source>
        <dbReference type="ARBA" id="ARBA00038089"/>
    </source>
</evidence>